<proteinExistence type="predicted"/>
<sequence>MQSTTQGGLGGSGGTTKLGTEYGKNFESGERRPLPGLVSLLPGESSGHVEEVEVAARNQRSIRCHFFRKERRRKFASQRGVAALLSSGEQTTPDAPSGLENVKKQPIFHANRESVESLEAEGKKQTFVKAEDKPNIEFSNDSENEEEKEARSPLVSHLCDFDQYARKSQKKRA</sequence>
<dbReference type="AlphaFoldDB" id="A0A915D824"/>
<reference evidence="3" key="1">
    <citation type="submission" date="2022-11" db="UniProtKB">
        <authorList>
            <consortium name="WormBaseParasite"/>
        </authorList>
    </citation>
    <scope>IDENTIFICATION</scope>
</reference>
<dbReference type="WBParaSite" id="jg1645">
    <property type="protein sequence ID" value="jg1645"/>
    <property type="gene ID" value="jg1645"/>
</dbReference>
<organism evidence="2 3">
    <name type="scientific">Ditylenchus dipsaci</name>
    <dbReference type="NCBI Taxonomy" id="166011"/>
    <lineage>
        <taxon>Eukaryota</taxon>
        <taxon>Metazoa</taxon>
        <taxon>Ecdysozoa</taxon>
        <taxon>Nematoda</taxon>
        <taxon>Chromadorea</taxon>
        <taxon>Rhabditida</taxon>
        <taxon>Tylenchina</taxon>
        <taxon>Tylenchomorpha</taxon>
        <taxon>Sphaerularioidea</taxon>
        <taxon>Anguinidae</taxon>
        <taxon>Anguininae</taxon>
        <taxon>Ditylenchus</taxon>
    </lineage>
</organism>
<name>A0A915D824_9BILA</name>
<accession>A0A915D824</accession>
<protein>
    <submittedName>
        <fullName evidence="3">Uncharacterized protein</fullName>
    </submittedName>
</protein>
<keyword evidence="2" id="KW-1185">Reference proteome</keyword>
<evidence type="ECO:0000313" key="2">
    <source>
        <dbReference type="Proteomes" id="UP000887574"/>
    </source>
</evidence>
<feature type="compositionally biased region" description="Gly residues" evidence="1">
    <location>
        <begin position="7"/>
        <end position="16"/>
    </location>
</feature>
<feature type="region of interest" description="Disordered" evidence="1">
    <location>
        <begin position="113"/>
        <end position="154"/>
    </location>
</feature>
<feature type="region of interest" description="Disordered" evidence="1">
    <location>
        <begin position="1"/>
        <end position="43"/>
    </location>
</feature>
<evidence type="ECO:0000256" key="1">
    <source>
        <dbReference type="SAM" id="MobiDB-lite"/>
    </source>
</evidence>
<dbReference type="Proteomes" id="UP000887574">
    <property type="component" value="Unplaced"/>
</dbReference>
<feature type="compositionally biased region" description="Basic and acidic residues" evidence="1">
    <location>
        <begin position="113"/>
        <end position="135"/>
    </location>
</feature>
<evidence type="ECO:0000313" key="3">
    <source>
        <dbReference type="WBParaSite" id="jg1645"/>
    </source>
</evidence>